<keyword evidence="2" id="KW-0012">Acyltransferase</keyword>
<keyword evidence="5" id="KW-1185">Reference proteome</keyword>
<feature type="domain" description="N-acetyltransferase" evidence="3">
    <location>
        <begin position="88"/>
        <end position="176"/>
    </location>
</feature>
<dbReference type="Gene3D" id="3.40.630.30">
    <property type="match status" value="1"/>
</dbReference>
<dbReference type="EMBL" id="FWFP01000003">
    <property type="protein sequence ID" value="SLN33022.1"/>
    <property type="molecule type" value="Genomic_DNA"/>
</dbReference>
<keyword evidence="1 4" id="KW-0808">Transferase</keyword>
<dbReference type="GO" id="GO:0016747">
    <property type="term" value="F:acyltransferase activity, transferring groups other than amino-acyl groups"/>
    <property type="evidence" value="ECO:0007669"/>
    <property type="project" value="InterPro"/>
</dbReference>
<evidence type="ECO:0000256" key="1">
    <source>
        <dbReference type="ARBA" id="ARBA00022679"/>
    </source>
</evidence>
<dbReference type="PROSITE" id="PS51186">
    <property type="entry name" value="GNAT"/>
    <property type="match status" value="1"/>
</dbReference>
<evidence type="ECO:0000256" key="2">
    <source>
        <dbReference type="ARBA" id="ARBA00023315"/>
    </source>
</evidence>
<protein>
    <submittedName>
        <fullName evidence="4">Putative acetyltransferase</fullName>
    </submittedName>
</protein>
<dbReference type="InterPro" id="IPR050832">
    <property type="entry name" value="Bact_Acetyltransf"/>
</dbReference>
<evidence type="ECO:0000259" key="3">
    <source>
        <dbReference type="PROSITE" id="PS51186"/>
    </source>
</evidence>
<reference evidence="5" key="1">
    <citation type="submission" date="2017-03" db="EMBL/GenBank/DDBJ databases">
        <authorList>
            <person name="Rodrigo-Torres L."/>
            <person name="Arahal R.D."/>
            <person name="Lucena T."/>
        </authorList>
    </citation>
    <scope>NUCLEOTIDE SEQUENCE [LARGE SCALE GENOMIC DNA]</scope>
    <source>
        <strain evidence="5">CECT 8411</strain>
    </source>
</reference>
<dbReference type="PANTHER" id="PTHR43877">
    <property type="entry name" value="AMINOALKYLPHOSPHONATE N-ACETYLTRANSFERASE-RELATED-RELATED"/>
    <property type="match status" value="1"/>
</dbReference>
<accession>A0A1X6YW69</accession>
<organism evidence="4 5">
    <name type="scientific">Ruegeria meonggei</name>
    <dbReference type="NCBI Taxonomy" id="1446476"/>
    <lineage>
        <taxon>Bacteria</taxon>
        <taxon>Pseudomonadati</taxon>
        <taxon>Pseudomonadota</taxon>
        <taxon>Alphaproteobacteria</taxon>
        <taxon>Rhodobacterales</taxon>
        <taxon>Roseobacteraceae</taxon>
        <taxon>Ruegeria</taxon>
    </lineage>
</organism>
<evidence type="ECO:0000313" key="4">
    <source>
        <dbReference type="EMBL" id="SLN33022.1"/>
    </source>
</evidence>
<gene>
    <name evidence="4" type="ORF">RUM8411_01397</name>
</gene>
<dbReference type="InterPro" id="IPR000182">
    <property type="entry name" value="GNAT_dom"/>
</dbReference>
<dbReference type="Pfam" id="PF00583">
    <property type="entry name" value="Acetyltransf_1"/>
    <property type="match status" value="1"/>
</dbReference>
<evidence type="ECO:0000313" key="5">
    <source>
        <dbReference type="Proteomes" id="UP000193778"/>
    </source>
</evidence>
<dbReference type="InterPro" id="IPR016181">
    <property type="entry name" value="Acyl_CoA_acyltransferase"/>
</dbReference>
<dbReference type="AlphaFoldDB" id="A0A1X6YW69"/>
<proteinExistence type="predicted"/>
<dbReference type="Proteomes" id="UP000193778">
    <property type="component" value="Unassembled WGS sequence"/>
</dbReference>
<dbReference type="SUPFAM" id="SSF55729">
    <property type="entry name" value="Acyl-CoA N-acyltransferases (Nat)"/>
    <property type="match status" value="1"/>
</dbReference>
<sequence>MMFLFGTKDRWHRVFAYDWSETSGIVCHKQTCLAMQGQKVAGVLVSHTLEEFDAHFVQTRRRQGETEGPAFRKHLDIAFDLMTQLFPHGLDGSYFVFDLAVSADARHQGIRRNLIDAAIAKAKAAGCVRVCLDVAADNDAVQFYKRIGMQVAVETRVPQLANQHGVGTHLHMVLPL</sequence>
<name>A0A1X6YW69_9RHOB</name>